<evidence type="ECO:0000313" key="1">
    <source>
        <dbReference type="EMBL" id="KKL77164.1"/>
    </source>
</evidence>
<reference evidence="1" key="1">
    <citation type="journal article" date="2015" name="Nature">
        <title>Complex archaea that bridge the gap between prokaryotes and eukaryotes.</title>
        <authorList>
            <person name="Spang A."/>
            <person name="Saw J.H."/>
            <person name="Jorgensen S.L."/>
            <person name="Zaremba-Niedzwiedzka K."/>
            <person name="Martijn J."/>
            <person name="Lind A.E."/>
            <person name="van Eijk R."/>
            <person name="Schleper C."/>
            <person name="Guy L."/>
            <person name="Ettema T.J."/>
        </authorList>
    </citation>
    <scope>NUCLEOTIDE SEQUENCE</scope>
</reference>
<sequence>MISAQQRAHLAVKDARASGTLTQQPCEKCRAARTIAHHDDYDKPLEVRWLCRSHHGYATHKNHRDTSGKTQANWIILQELKDWVDREARKRGRRPAHVVEDIIRAVKDA</sequence>
<protein>
    <submittedName>
        <fullName evidence="1">Uncharacterized protein</fullName>
    </submittedName>
</protein>
<organism evidence="1">
    <name type="scientific">marine sediment metagenome</name>
    <dbReference type="NCBI Taxonomy" id="412755"/>
    <lineage>
        <taxon>unclassified sequences</taxon>
        <taxon>metagenomes</taxon>
        <taxon>ecological metagenomes</taxon>
    </lineage>
</organism>
<proteinExistence type="predicted"/>
<gene>
    <name evidence="1" type="ORF">LCGC14_2037620</name>
</gene>
<name>A0A0F9ET08_9ZZZZ</name>
<dbReference type="AlphaFoldDB" id="A0A0F9ET08"/>
<dbReference type="EMBL" id="LAZR01023831">
    <property type="protein sequence ID" value="KKL77164.1"/>
    <property type="molecule type" value="Genomic_DNA"/>
</dbReference>
<accession>A0A0F9ET08</accession>
<comment type="caution">
    <text evidence="1">The sequence shown here is derived from an EMBL/GenBank/DDBJ whole genome shotgun (WGS) entry which is preliminary data.</text>
</comment>